<gene>
    <name evidence="2" type="ORF">H2508_01440</name>
</gene>
<sequence length="1004" mass="107150">MHAVILTVTLLLSSWASTVLGQGTSASSGSSGDAALTCDDVMLDRTSGRPTHTIDFSSIPSDFGQIPAFKVIDPESGDSRIIPVDGRAGEYGASFVVPVHPNNSAEGGAVTLTLIDGDGASCAPMAFVIEPLPEAPGAFNAFVDLLDRAYDDTKRQIVEPNSQGSDSSFNPLMEIAEDRLRGSNNENSLEKIAAGTAAISPDLTPSAQRVMDGLIRESRILDGLEDYVQKLEQIPSVAPSELDQLKAPPAPDASAAATHDFCQGAMYRPSGAGLSAMMISQAEGAAVRADQALYLAAGGGLAKTVAVLSTIPTAGAVNPVTVSATAISLGISVLEIVREAREKLLPSELTELTFNHNKQFYLEDDQDLTGYWDDVMVTARSQGMSFDTAILNLVFKKAIGGAGTRFLGKYAGDKVIKRTITYQSGLAAGVTTQKVMNKYGDSRGFLHVPACDFGPADITDELYHYAEVVPVGRVLSVVSDKAFIIEETGQGNLVVSAEHEAFGGRSTSAQGPIEVTPIELSISPARVNGDPGYTSTFTVTVDNANDTSVAFSIVPQGGHQFFHEKTGPNTYEVTVVTSENASDFPATLRATSTSKTGLRKAVSAPAREATARLSSGGDVTVAPWSTCVEWGETAQFSATVTGYENKAVTWSATGGTVNSTGLFTAPKQDGNISIEAVSVVDSRAKGNALITVAESCQCWAAVSLPWHDVIATTTQSAIEFGSKMFDRQNELQAITLDFKDKKSILNDLRFEFFPAHHKASVEPSGLTFRLSPSSGHWWYAPSRYATSVESGTYPGKNGVYYNVTVKPDGTVEYYYLDNAANKGKVARKRIAKPYEEPGTGPELDESGRFPVDVRHRNPSVVNGKQFSYSLPGPNRYTMNNPGVVRPERVAVVVKSRLVNLISASMHDEHELEFKDMEFSASPEPLALPVVVSVDTFTTDGSDSYWLQGSATGEVGVFESDDATFTTGPIRAKFQGKFGSPSTLFGDDLGDFFERKRYCEVSATD</sequence>
<evidence type="ECO:0000313" key="3">
    <source>
        <dbReference type="Proteomes" id="UP000539350"/>
    </source>
</evidence>
<proteinExistence type="predicted"/>
<dbReference type="AlphaFoldDB" id="A0A7W2YHT4"/>
<protein>
    <recommendedName>
        <fullName evidence="4">Ig-like domain-containing protein</fullName>
    </recommendedName>
</protein>
<dbReference type="RefSeq" id="WP_182168631.1">
    <property type="nucleotide sequence ID" value="NZ_JACFXU010000013.1"/>
</dbReference>
<name>A0A7W2YHT4_9GAMM</name>
<accession>A0A7W2YHT4</accession>
<comment type="caution">
    <text evidence="2">The sequence shown here is derived from an EMBL/GenBank/DDBJ whole genome shotgun (WGS) entry which is preliminary data.</text>
</comment>
<feature type="signal peptide" evidence="1">
    <location>
        <begin position="1"/>
        <end position="21"/>
    </location>
</feature>
<evidence type="ECO:0000313" key="2">
    <source>
        <dbReference type="EMBL" id="MBA6411771.1"/>
    </source>
</evidence>
<organism evidence="2 3">
    <name type="scientific">Sediminihaliea albiluteola</name>
    <dbReference type="NCBI Taxonomy" id="2758564"/>
    <lineage>
        <taxon>Bacteria</taxon>
        <taxon>Pseudomonadati</taxon>
        <taxon>Pseudomonadota</taxon>
        <taxon>Gammaproteobacteria</taxon>
        <taxon>Cellvibrionales</taxon>
        <taxon>Halieaceae</taxon>
        <taxon>Sediminihaliea</taxon>
    </lineage>
</organism>
<dbReference type="EMBL" id="JACFXU010000013">
    <property type="protein sequence ID" value="MBA6411771.1"/>
    <property type="molecule type" value="Genomic_DNA"/>
</dbReference>
<evidence type="ECO:0000256" key="1">
    <source>
        <dbReference type="SAM" id="SignalP"/>
    </source>
</evidence>
<reference evidence="2 3" key="1">
    <citation type="submission" date="2020-07" db="EMBL/GenBank/DDBJ databases">
        <title>Halieaceae bacterium, F7430, whole genome shotgun sequencing project.</title>
        <authorList>
            <person name="Jiang S."/>
            <person name="Liu Z.W."/>
            <person name="Du Z.J."/>
        </authorList>
    </citation>
    <scope>NUCLEOTIDE SEQUENCE [LARGE SCALE GENOMIC DNA]</scope>
    <source>
        <strain evidence="2 3">F7430</strain>
    </source>
</reference>
<feature type="chain" id="PRO_5031377666" description="Ig-like domain-containing protein" evidence="1">
    <location>
        <begin position="22"/>
        <end position="1004"/>
    </location>
</feature>
<evidence type="ECO:0008006" key="4">
    <source>
        <dbReference type="Google" id="ProtNLM"/>
    </source>
</evidence>
<dbReference type="Proteomes" id="UP000539350">
    <property type="component" value="Unassembled WGS sequence"/>
</dbReference>
<keyword evidence="3" id="KW-1185">Reference proteome</keyword>
<keyword evidence="1" id="KW-0732">Signal</keyword>